<proteinExistence type="predicted"/>
<feature type="compositionally biased region" description="Polar residues" evidence="1">
    <location>
        <begin position="1"/>
        <end position="14"/>
    </location>
</feature>
<dbReference type="Proteomes" id="UP000064967">
    <property type="component" value="Chromosome"/>
</dbReference>
<feature type="compositionally biased region" description="Basic and acidic residues" evidence="1">
    <location>
        <begin position="15"/>
        <end position="32"/>
    </location>
</feature>
<evidence type="ECO:0000313" key="2">
    <source>
        <dbReference type="EMBL" id="AKU95755.1"/>
    </source>
</evidence>
<feature type="region of interest" description="Disordered" evidence="1">
    <location>
        <begin position="1"/>
        <end position="46"/>
    </location>
</feature>
<gene>
    <name evidence="2" type="ORF">AKJ09_02419</name>
</gene>
<evidence type="ECO:0000313" key="3">
    <source>
        <dbReference type="Proteomes" id="UP000064967"/>
    </source>
</evidence>
<dbReference type="AlphaFoldDB" id="A0A0K1PQD9"/>
<dbReference type="EMBL" id="CP012333">
    <property type="protein sequence ID" value="AKU95755.1"/>
    <property type="molecule type" value="Genomic_DNA"/>
</dbReference>
<sequence length="46" mass="5077">MTLTDQRTPPASSASREKTSLRHGNPYERLDRGAFTCGHGETVTSR</sequence>
<keyword evidence="3" id="KW-1185">Reference proteome</keyword>
<reference evidence="2 3" key="1">
    <citation type="submission" date="2015-08" db="EMBL/GenBank/DDBJ databases">
        <authorList>
            <person name="Babu N.S."/>
            <person name="Beckwith C.J."/>
            <person name="Beseler K.G."/>
            <person name="Brison A."/>
            <person name="Carone J.V."/>
            <person name="Caskin T.P."/>
            <person name="Diamond M."/>
            <person name="Durham M.E."/>
            <person name="Foxe J.M."/>
            <person name="Go M."/>
            <person name="Henderson B.A."/>
            <person name="Jones I.B."/>
            <person name="McGettigan J.A."/>
            <person name="Micheletti S.J."/>
            <person name="Nasrallah M.E."/>
            <person name="Ortiz D."/>
            <person name="Piller C.R."/>
            <person name="Privatt S.R."/>
            <person name="Schneider S.L."/>
            <person name="Sharp S."/>
            <person name="Smith T.C."/>
            <person name="Stanton J.D."/>
            <person name="Ullery H.E."/>
            <person name="Wilson R.J."/>
            <person name="Serrano M.G."/>
            <person name="Buck G."/>
            <person name="Lee V."/>
            <person name="Wang Y."/>
            <person name="Carvalho R."/>
            <person name="Voegtly L."/>
            <person name="Shi R."/>
            <person name="Duckworth R."/>
            <person name="Johnson A."/>
            <person name="Loviza R."/>
            <person name="Walstead R."/>
            <person name="Shah Z."/>
            <person name="Kiflezghi M."/>
            <person name="Wade K."/>
            <person name="Ball S.L."/>
            <person name="Bradley K.W."/>
            <person name="Asai D.J."/>
            <person name="Bowman C.A."/>
            <person name="Russell D.A."/>
            <person name="Pope W.H."/>
            <person name="Jacobs-Sera D."/>
            <person name="Hendrix R.W."/>
            <person name="Hatfull G.F."/>
        </authorList>
    </citation>
    <scope>NUCLEOTIDE SEQUENCE [LARGE SCALE GENOMIC DNA]</scope>
    <source>
        <strain evidence="2 3">DSM 27648</strain>
    </source>
</reference>
<evidence type="ECO:0000256" key="1">
    <source>
        <dbReference type="SAM" id="MobiDB-lite"/>
    </source>
</evidence>
<organism evidence="2 3">
    <name type="scientific">Labilithrix luteola</name>
    <dbReference type="NCBI Taxonomy" id="1391654"/>
    <lineage>
        <taxon>Bacteria</taxon>
        <taxon>Pseudomonadati</taxon>
        <taxon>Myxococcota</taxon>
        <taxon>Polyangia</taxon>
        <taxon>Polyangiales</taxon>
        <taxon>Labilitrichaceae</taxon>
        <taxon>Labilithrix</taxon>
    </lineage>
</organism>
<name>A0A0K1PQD9_9BACT</name>
<dbReference type="KEGG" id="llu:AKJ09_02419"/>
<accession>A0A0K1PQD9</accession>
<protein>
    <submittedName>
        <fullName evidence="2">Uncharacterized protein</fullName>
    </submittedName>
</protein>